<dbReference type="Proteomes" id="UP001470809">
    <property type="component" value="Chromosome"/>
</dbReference>
<proteinExistence type="predicted"/>
<name>A0AAN0MEP6_9RHOB</name>
<gene>
    <name evidence="2" type="ORF">AABB31_04785</name>
</gene>
<keyword evidence="3" id="KW-1185">Reference proteome</keyword>
<dbReference type="AlphaFoldDB" id="A0AAN0MEP6"/>
<protein>
    <recommendedName>
        <fullName evidence="1">MmeI-like N-terminal domain-containing protein</fullName>
    </recommendedName>
</protein>
<reference evidence="2 3" key="2">
    <citation type="submission" date="2024-08" db="EMBL/GenBank/DDBJ databases">
        <title>Phylogenomic analyses of a clade within the roseobacter group suggest taxonomic reassignments of species of the genera Aestuariivita, Citreicella, Loktanella, Nautella, Pelagibaca, Ruegeria, Thalassobius, Thiobacimonas and Tropicibacter, and the proposal o.</title>
        <authorList>
            <person name="Jeon C.O."/>
        </authorList>
    </citation>
    <scope>NUCLEOTIDE SEQUENCE [LARGE SCALE GENOMIC DNA]</scope>
    <source>
        <strain evidence="2 3">SS1-5</strain>
    </source>
</reference>
<evidence type="ECO:0000259" key="1">
    <source>
        <dbReference type="Pfam" id="PF20464"/>
    </source>
</evidence>
<accession>A0AAN0MEP6</accession>
<feature type="domain" description="MmeI-like N-terminal" evidence="1">
    <location>
        <begin position="1"/>
        <end position="83"/>
    </location>
</feature>
<dbReference type="RefSeq" id="WP_342077535.1">
    <property type="nucleotide sequence ID" value="NZ_CP151767.2"/>
</dbReference>
<dbReference type="InterPro" id="IPR046817">
    <property type="entry name" value="MmeI_N"/>
</dbReference>
<dbReference type="Pfam" id="PF20464">
    <property type="entry name" value="MmeI_N"/>
    <property type="match status" value="1"/>
</dbReference>
<dbReference type="EMBL" id="CP151767">
    <property type="protein sequence ID" value="WZU68242.1"/>
    <property type="molecule type" value="Genomic_DNA"/>
</dbReference>
<evidence type="ECO:0000313" key="3">
    <source>
        <dbReference type="Proteomes" id="UP001470809"/>
    </source>
</evidence>
<reference evidence="3" key="1">
    <citation type="submission" date="2024-04" db="EMBL/GenBank/DDBJ databases">
        <title>Phylogenomic analyses of a clade within the roseobacter group suggest taxonomic reassignments of species of the genera Aestuariivita, Citreicella, Loktanella, Nautella, Pelagibaca, Ruegeria, Thalassobius, Thiobacimonas and Tropicibacter, and the proposal o.</title>
        <authorList>
            <person name="Jeon C.O."/>
        </authorList>
    </citation>
    <scope>NUCLEOTIDE SEQUENCE [LARGE SCALE GENOMIC DNA]</scope>
    <source>
        <strain evidence="3">SS1-5</strain>
    </source>
</reference>
<dbReference type="KEGG" id="yrh:AABB31_04785"/>
<organism evidence="2 3">
    <name type="scientific">Yoonia rhodophyticola</name>
    <dbReference type="NCBI Taxonomy" id="3137370"/>
    <lineage>
        <taxon>Bacteria</taxon>
        <taxon>Pseudomonadati</taxon>
        <taxon>Pseudomonadota</taxon>
        <taxon>Alphaproteobacteria</taxon>
        <taxon>Rhodobacterales</taxon>
        <taxon>Paracoccaceae</taxon>
        <taxon>Yoonia</taxon>
    </lineage>
</organism>
<evidence type="ECO:0000313" key="2">
    <source>
        <dbReference type="EMBL" id="WZU68242.1"/>
    </source>
</evidence>
<sequence length="112" mass="12101">MNAVEIEGAISALAEQAFDSVEFPYAFLLAFGNKETTLRRLRSGTSNKSDVEGVLQTDNIHLKSCAAGAVTKTLATLKSSLATTKVKVDLSRFNARLSHLSLESDWALPIQC</sequence>